<protein>
    <recommendedName>
        <fullName evidence="3">Sel1 repeat family protein</fullName>
    </recommendedName>
</protein>
<reference evidence="2" key="1">
    <citation type="journal article" date="2020" name="Nature">
        <title>Giant virus diversity and host interactions through global metagenomics.</title>
        <authorList>
            <person name="Schulz F."/>
            <person name="Roux S."/>
            <person name="Paez-Espino D."/>
            <person name="Jungbluth S."/>
            <person name="Walsh D.A."/>
            <person name="Denef V.J."/>
            <person name="McMahon K.D."/>
            <person name="Konstantinidis K.T."/>
            <person name="Eloe-Fadrosh E.A."/>
            <person name="Kyrpides N.C."/>
            <person name="Woyke T."/>
        </authorList>
    </citation>
    <scope>NUCLEOTIDE SEQUENCE</scope>
    <source>
        <strain evidence="2">GVMAG-M-3300010354-11</strain>
    </source>
</reference>
<proteinExistence type="predicted"/>
<dbReference type="AlphaFoldDB" id="A0A6C0BGG0"/>
<dbReference type="SUPFAM" id="SSF81901">
    <property type="entry name" value="HCP-like"/>
    <property type="match status" value="1"/>
</dbReference>
<evidence type="ECO:0000313" key="2">
    <source>
        <dbReference type="EMBL" id="QHS90824.1"/>
    </source>
</evidence>
<name>A0A6C0BGG0_9ZZZZ</name>
<feature type="transmembrane region" description="Helical" evidence="1">
    <location>
        <begin position="6"/>
        <end position="26"/>
    </location>
</feature>
<keyword evidence="1" id="KW-0472">Membrane</keyword>
<dbReference type="Gene3D" id="1.25.40.10">
    <property type="entry name" value="Tetratricopeptide repeat domain"/>
    <property type="match status" value="1"/>
</dbReference>
<dbReference type="EMBL" id="MN739148">
    <property type="protein sequence ID" value="QHS90824.1"/>
    <property type="molecule type" value="Genomic_DNA"/>
</dbReference>
<sequence>MDKTNFWIIVFLVVLLACCLIFVLWAKNFKRHAMEHVTRDSRDIKQKLQKIEDEQGGIESLSDKQTYVLADTYHYGRYGKPLNVKKAIDLYLQSIGKSSNLEHIGKCYMAIARVYIEGWKDHRPDAVKAIKWFLKSIECGYEDGILEIAKIYMYGLHPYYLPDKLTAGKIYSIVLYNQKFSDSARTMCTEHLKQIAQMGYSDLDAAPEAGRTYYTLPFNIEEKISICLESANTRHVEWIHTSSFVPTLQNETRIATKNQDETNTNVLDFIPVQKIYNDSQNVHSSTVQNAAQNTIEYIENKTGTVTDFTNSVSQFIQEIENIADMRPSEKENIKKVLESLSESIHSRYDKSEKDVFNLVWARINDRVNNERRSDMIKVFADNISSGVEHDNVVCSSGKIVRMIGSLDGMDVEPLPSLKPEWAINEEIASSASAIRNKVLERATTNQRKAYEALDQTDEQKQIAEHLSNIMRTELRQKCKVEYVDTNILSEDVLNSKLADYIYNM</sequence>
<evidence type="ECO:0000256" key="1">
    <source>
        <dbReference type="SAM" id="Phobius"/>
    </source>
</evidence>
<organism evidence="2">
    <name type="scientific">viral metagenome</name>
    <dbReference type="NCBI Taxonomy" id="1070528"/>
    <lineage>
        <taxon>unclassified sequences</taxon>
        <taxon>metagenomes</taxon>
        <taxon>organismal metagenomes</taxon>
    </lineage>
</organism>
<keyword evidence="1" id="KW-1133">Transmembrane helix</keyword>
<keyword evidence="1" id="KW-0812">Transmembrane</keyword>
<accession>A0A6C0BGG0</accession>
<dbReference type="InterPro" id="IPR011990">
    <property type="entry name" value="TPR-like_helical_dom_sf"/>
</dbReference>
<evidence type="ECO:0008006" key="3">
    <source>
        <dbReference type="Google" id="ProtNLM"/>
    </source>
</evidence>
<dbReference type="PROSITE" id="PS51257">
    <property type="entry name" value="PROKAR_LIPOPROTEIN"/>
    <property type="match status" value="1"/>
</dbReference>